<evidence type="ECO:0000313" key="2">
    <source>
        <dbReference type="Proteomes" id="UP000220034"/>
    </source>
</evidence>
<dbReference type="Proteomes" id="UP000220034">
    <property type="component" value="Unassembled WGS sequence"/>
</dbReference>
<gene>
    <name evidence="1" type="ORF">SAMN06273572_1034</name>
</gene>
<proteinExistence type="predicted"/>
<organism evidence="1 2">
    <name type="scientific">Pontivivens marinum</name>
    <dbReference type="NCBI Taxonomy" id="1690039"/>
    <lineage>
        <taxon>Bacteria</taxon>
        <taxon>Pseudomonadati</taxon>
        <taxon>Pseudomonadota</taxon>
        <taxon>Alphaproteobacteria</taxon>
        <taxon>Rhodobacterales</taxon>
        <taxon>Paracoccaceae</taxon>
        <taxon>Pontivivens</taxon>
    </lineage>
</organism>
<sequence length="122" mass="13131">MRRPTGKNGPARQRKVAFTDDEWDRIRRNADREGVSCSRYVAGRTLARGAVATPDSALFDLVAAHGVAAKALACLAINAAQSGGYVDGLRLLDRLDQIGQQLDGAVQAVVRERRRSGVEGVE</sequence>
<name>A0A2C9CRZ3_9RHOB</name>
<protein>
    <submittedName>
        <fullName evidence="1">Uncharacterized protein</fullName>
    </submittedName>
</protein>
<accession>A0A2C9CRZ3</accession>
<keyword evidence="2" id="KW-1185">Reference proteome</keyword>
<evidence type="ECO:0000313" key="1">
    <source>
        <dbReference type="EMBL" id="SOH93980.1"/>
    </source>
</evidence>
<dbReference type="EMBL" id="OCTN01000003">
    <property type="protein sequence ID" value="SOH93980.1"/>
    <property type="molecule type" value="Genomic_DNA"/>
</dbReference>
<reference evidence="2" key="1">
    <citation type="submission" date="2017-09" db="EMBL/GenBank/DDBJ databases">
        <authorList>
            <person name="Varghese N."/>
            <person name="Submissions S."/>
        </authorList>
    </citation>
    <scope>NUCLEOTIDE SEQUENCE [LARGE SCALE GENOMIC DNA]</scope>
    <source>
        <strain evidence="2">C7</strain>
    </source>
</reference>
<dbReference type="AlphaFoldDB" id="A0A2C9CRZ3"/>